<dbReference type="CDD" id="cd02238">
    <property type="entry name" value="cupin_KdgF"/>
    <property type="match status" value="1"/>
</dbReference>
<dbReference type="Gene3D" id="2.60.120.10">
    <property type="entry name" value="Jelly Rolls"/>
    <property type="match status" value="1"/>
</dbReference>
<proteinExistence type="predicted"/>
<dbReference type="EMBL" id="FXBL01000004">
    <property type="protein sequence ID" value="SMH33227.1"/>
    <property type="molecule type" value="Genomic_DNA"/>
</dbReference>
<dbReference type="PIRSF" id="PIRSF029883">
    <property type="entry name" value="KdgF"/>
    <property type="match status" value="1"/>
</dbReference>
<dbReference type="InterPro" id="IPR013096">
    <property type="entry name" value="Cupin_2"/>
</dbReference>
<accession>A0A1X7N6X8</accession>
<dbReference type="InterPro" id="IPR025499">
    <property type="entry name" value="KdgF"/>
</dbReference>
<evidence type="ECO:0000313" key="2">
    <source>
        <dbReference type="EMBL" id="SMH33227.1"/>
    </source>
</evidence>
<reference evidence="2 3" key="1">
    <citation type="submission" date="2017-04" db="EMBL/GenBank/DDBJ databases">
        <authorList>
            <person name="Afonso C.L."/>
            <person name="Miller P.J."/>
            <person name="Scott M.A."/>
            <person name="Spackman E."/>
            <person name="Goraichik I."/>
            <person name="Dimitrov K.M."/>
            <person name="Suarez D.L."/>
            <person name="Swayne D.E."/>
        </authorList>
    </citation>
    <scope>NUCLEOTIDE SEQUENCE [LARGE SCALE GENOMIC DNA]</scope>
    <source>
        <strain evidence="2 3">B5P</strain>
    </source>
</reference>
<sequence>MTASDNFVRPGEADWTPTEPGVKRRILTYNEQLMVVEVAFEEGAVGALHRHPHIQASYVAEGAFEVTISGRTEVLTKGQSFIVPGDEWHGCRALEAGVLIDTFTPMRAEFLAN</sequence>
<dbReference type="InterPro" id="IPR014710">
    <property type="entry name" value="RmlC-like_jellyroll"/>
</dbReference>
<dbReference type="PANTHER" id="PTHR40112:SF1">
    <property type="entry name" value="H2HPP ISOMERASE"/>
    <property type="match status" value="1"/>
</dbReference>
<dbReference type="InterPro" id="IPR011051">
    <property type="entry name" value="RmlC_Cupin_sf"/>
</dbReference>
<keyword evidence="3" id="KW-1185">Reference proteome</keyword>
<protein>
    <submittedName>
        <fullName evidence="2">Cupin domain-containing protein</fullName>
    </submittedName>
</protein>
<dbReference type="Proteomes" id="UP000193083">
    <property type="component" value="Unassembled WGS sequence"/>
</dbReference>
<dbReference type="Pfam" id="PF07883">
    <property type="entry name" value="Cupin_2"/>
    <property type="match status" value="1"/>
</dbReference>
<gene>
    <name evidence="2" type="ORF">SAMN02982922_1388</name>
</gene>
<organism evidence="2 3">
    <name type="scientific">Mesorhizobium australicum</name>
    <dbReference type="NCBI Taxonomy" id="536018"/>
    <lineage>
        <taxon>Bacteria</taxon>
        <taxon>Pseudomonadati</taxon>
        <taxon>Pseudomonadota</taxon>
        <taxon>Alphaproteobacteria</taxon>
        <taxon>Hyphomicrobiales</taxon>
        <taxon>Phyllobacteriaceae</taxon>
        <taxon>Mesorhizobium</taxon>
    </lineage>
</organism>
<dbReference type="SUPFAM" id="SSF51182">
    <property type="entry name" value="RmlC-like cupins"/>
    <property type="match status" value="1"/>
</dbReference>
<evidence type="ECO:0000313" key="3">
    <source>
        <dbReference type="Proteomes" id="UP000193083"/>
    </source>
</evidence>
<evidence type="ECO:0000259" key="1">
    <source>
        <dbReference type="Pfam" id="PF07883"/>
    </source>
</evidence>
<dbReference type="OrthoDB" id="9811153at2"/>
<dbReference type="PANTHER" id="PTHR40112">
    <property type="entry name" value="H2HPP ISOMERASE"/>
    <property type="match status" value="1"/>
</dbReference>
<feature type="domain" description="Cupin type-2" evidence="1">
    <location>
        <begin position="37"/>
        <end position="95"/>
    </location>
</feature>
<dbReference type="AlphaFoldDB" id="A0A1X7N6X8"/>
<name>A0A1X7N6X8_9HYPH</name>
<dbReference type="RefSeq" id="WP_085463483.1">
    <property type="nucleotide sequence ID" value="NZ_FXBL01000004.1"/>
</dbReference>
<dbReference type="InterPro" id="IPR052535">
    <property type="entry name" value="Bacilysin_H2HPP_isomerase"/>
</dbReference>